<keyword evidence="3" id="KW-1185">Reference proteome</keyword>
<reference evidence="2 3" key="1">
    <citation type="submission" date="2024-09" db="EMBL/GenBank/DDBJ databases">
        <authorList>
            <person name="Sun Q."/>
            <person name="Mori K."/>
        </authorList>
    </citation>
    <scope>NUCLEOTIDE SEQUENCE [LARGE SCALE GENOMIC DNA]</scope>
    <source>
        <strain evidence="2 3">CCM 7904</strain>
    </source>
</reference>
<dbReference type="PANTHER" id="PTHR10948">
    <property type="entry name" value="TRANSPOSASE"/>
    <property type="match status" value="1"/>
</dbReference>
<dbReference type="PANTHER" id="PTHR10948:SF23">
    <property type="entry name" value="TRANSPOSASE INSI FOR INSERTION SEQUENCE ELEMENT IS30A-RELATED"/>
    <property type="match status" value="1"/>
</dbReference>
<name>A0ABV6CIN9_9RHOB</name>
<organism evidence="2 3">
    <name type="scientific">Paracoccus rhizosphaerae</name>
    <dbReference type="NCBI Taxonomy" id="1133347"/>
    <lineage>
        <taxon>Bacteria</taxon>
        <taxon>Pseudomonadati</taxon>
        <taxon>Pseudomonadota</taxon>
        <taxon>Alphaproteobacteria</taxon>
        <taxon>Rhodobacterales</taxon>
        <taxon>Paracoccaceae</taxon>
        <taxon>Paracoccus</taxon>
    </lineage>
</organism>
<dbReference type="InterPro" id="IPR012337">
    <property type="entry name" value="RNaseH-like_sf"/>
</dbReference>
<dbReference type="RefSeq" id="WP_265507992.1">
    <property type="nucleotide sequence ID" value="NZ_JAOTBE010000051.1"/>
</dbReference>
<proteinExistence type="predicted"/>
<comment type="caution">
    <text evidence="2">The sequence shown here is derived from an EMBL/GenBank/DDBJ whole genome shotgun (WGS) entry which is preliminary data.</text>
</comment>
<dbReference type="InterPro" id="IPR053392">
    <property type="entry name" value="Transposase_IS30-like"/>
</dbReference>
<dbReference type="InterPro" id="IPR001584">
    <property type="entry name" value="Integrase_cat-core"/>
</dbReference>
<dbReference type="NCBIfam" id="NF033563">
    <property type="entry name" value="transpos_IS30"/>
    <property type="match status" value="1"/>
</dbReference>
<dbReference type="InterPro" id="IPR036397">
    <property type="entry name" value="RNaseH_sf"/>
</dbReference>
<evidence type="ECO:0000313" key="3">
    <source>
        <dbReference type="Proteomes" id="UP001589795"/>
    </source>
</evidence>
<accession>A0ABV6CIN9</accession>
<dbReference type="EMBL" id="JBHLWQ010000087">
    <property type="protein sequence ID" value="MFC0200607.1"/>
    <property type="molecule type" value="Genomic_DNA"/>
</dbReference>
<dbReference type="InterPro" id="IPR051917">
    <property type="entry name" value="Transposase-Integrase"/>
</dbReference>
<sequence>MAQIAQALAPLPPHACRSITFDRGSEFIDWPHLQAEVGTQTWFCEAQLPWQKGAVENANKRLRRWLCRDTDPNSLSQEELRQLCAGLNATPRKRLGFRTPAEVFKTNLLGSGYRREKTLPETEVAFGLARPPFDGEGGPGPA</sequence>
<feature type="domain" description="Integrase catalytic" evidence="1">
    <location>
        <begin position="1"/>
        <end position="108"/>
    </location>
</feature>
<dbReference type="SUPFAM" id="SSF53098">
    <property type="entry name" value="Ribonuclease H-like"/>
    <property type="match status" value="1"/>
</dbReference>
<dbReference type="Proteomes" id="UP001589795">
    <property type="component" value="Unassembled WGS sequence"/>
</dbReference>
<protein>
    <submittedName>
        <fullName evidence="2">IS30 family transposase</fullName>
    </submittedName>
</protein>
<dbReference type="PROSITE" id="PS50994">
    <property type="entry name" value="INTEGRASE"/>
    <property type="match status" value="1"/>
</dbReference>
<dbReference type="Gene3D" id="3.30.420.10">
    <property type="entry name" value="Ribonuclease H-like superfamily/Ribonuclease H"/>
    <property type="match status" value="1"/>
</dbReference>
<evidence type="ECO:0000313" key="2">
    <source>
        <dbReference type="EMBL" id="MFC0200607.1"/>
    </source>
</evidence>
<evidence type="ECO:0000259" key="1">
    <source>
        <dbReference type="PROSITE" id="PS50994"/>
    </source>
</evidence>
<gene>
    <name evidence="2" type="ORF">ACFFIZ_09830</name>
</gene>